<dbReference type="EMBL" id="KQ485608">
    <property type="protein sequence ID" value="KYP31870.1"/>
    <property type="molecule type" value="Genomic_DNA"/>
</dbReference>
<keyword evidence="7" id="KW-1185">Reference proteome</keyword>
<feature type="domain" description="Bet v I/Major latex protein" evidence="5">
    <location>
        <begin position="1"/>
        <end position="153"/>
    </location>
</feature>
<name>A0A151QNJ0_CAJCA</name>
<dbReference type="Pfam" id="PF00407">
    <property type="entry name" value="Bet_v_1"/>
    <property type="match status" value="1"/>
</dbReference>
<organism evidence="6 7">
    <name type="scientific">Cajanus cajan</name>
    <name type="common">Pigeon pea</name>
    <name type="synonym">Cajanus indicus</name>
    <dbReference type="NCBI Taxonomy" id="3821"/>
    <lineage>
        <taxon>Eukaryota</taxon>
        <taxon>Viridiplantae</taxon>
        <taxon>Streptophyta</taxon>
        <taxon>Embryophyta</taxon>
        <taxon>Tracheophyta</taxon>
        <taxon>Spermatophyta</taxon>
        <taxon>Magnoliopsida</taxon>
        <taxon>eudicotyledons</taxon>
        <taxon>Gunneridae</taxon>
        <taxon>Pentapetalae</taxon>
        <taxon>rosids</taxon>
        <taxon>fabids</taxon>
        <taxon>Fabales</taxon>
        <taxon>Fabaceae</taxon>
        <taxon>Papilionoideae</taxon>
        <taxon>50 kb inversion clade</taxon>
        <taxon>NPAAA clade</taxon>
        <taxon>indigoferoid/millettioid clade</taxon>
        <taxon>Phaseoleae</taxon>
        <taxon>Cajanus</taxon>
    </lineage>
</organism>
<comment type="similarity">
    <text evidence="1 4">Belongs to the BetVI family.</text>
</comment>
<dbReference type="Gene3D" id="3.30.530.20">
    <property type="match status" value="1"/>
</dbReference>
<dbReference type="CDD" id="cd07816">
    <property type="entry name" value="Bet_v1-like"/>
    <property type="match status" value="1"/>
</dbReference>
<dbReference type="InterPro" id="IPR023393">
    <property type="entry name" value="START-like_dom_sf"/>
</dbReference>
<evidence type="ECO:0000313" key="7">
    <source>
        <dbReference type="Proteomes" id="UP000075243"/>
    </source>
</evidence>
<proteinExistence type="inferred from homology"/>
<dbReference type="GO" id="GO:0009738">
    <property type="term" value="P:abscisic acid-activated signaling pathway"/>
    <property type="evidence" value="ECO:0007669"/>
    <property type="project" value="InterPro"/>
</dbReference>
<keyword evidence="2 4" id="KW-0611">Plant defense</keyword>
<evidence type="ECO:0000313" key="6">
    <source>
        <dbReference type="EMBL" id="KYP31870.1"/>
    </source>
</evidence>
<dbReference type="GO" id="GO:0038023">
    <property type="term" value="F:signaling receptor activity"/>
    <property type="evidence" value="ECO:0007669"/>
    <property type="project" value="InterPro"/>
</dbReference>
<dbReference type="InterPro" id="IPR024949">
    <property type="entry name" value="Bet_v_I_allergen"/>
</dbReference>
<dbReference type="PRINTS" id="PR00634">
    <property type="entry name" value="BETALLERGEN"/>
</dbReference>
<protein>
    <recommendedName>
        <fullName evidence="5">Bet v I/Major latex protein domain-containing protein</fullName>
    </recommendedName>
</protein>
<evidence type="ECO:0000259" key="5">
    <source>
        <dbReference type="Pfam" id="PF00407"/>
    </source>
</evidence>
<dbReference type="InterPro" id="IPR000916">
    <property type="entry name" value="Bet_v_I/MLP"/>
</dbReference>
<evidence type="ECO:0000256" key="4">
    <source>
        <dbReference type="RuleBase" id="RU000409"/>
    </source>
</evidence>
<dbReference type="GO" id="GO:0005634">
    <property type="term" value="C:nucleus"/>
    <property type="evidence" value="ECO:0007669"/>
    <property type="project" value="TreeGrafter"/>
</dbReference>
<dbReference type="PANTHER" id="PTHR31213">
    <property type="entry name" value="OS08G0374000 PROTEIN-RELATED"/>
    <property type="match status" value="1"/>
</dbReference>
<dbReference type="STRING" id="3821.A0A151QNJ0"/>
<evidence type="ECO:0000256" key="1">
    <source>
        <dbReference type="ARBA" id="ARBA00009744"/>
    </source>
</evidence>
<keyword evidence="3 4" id="KW-0568">Pathogenesis-related protein</keyword>
<sequence>MGVFTFEDENVSPVAPAKLYKAVAKDSDTIVPKVVEAIQSIEIVEGNGGPGTIKKITVVEGGKSIYVLHKVEEIDEENLGYKYSIVGGSGLEEILEKVTFETKLFPGPNGGSLGKVSVTYHTKGDAAPPEEVLQSNKVKGIALFKAVEGFVLANPDY</sequence>
<dbReference type="PROSITE" id="PS00451">
    <property type="entry name" value="PATHOGENESIS_BETVI"/>
    <property type="match status" value="1"/>
</dbReference>
<dbReference type="InterPro" id="IPR050279">
    <property type="entry name" value="Plant_def-hormone_signal"/>
</dbReference>
<dbReference type="Proteomes" id="UP000075243">
    <property type="component" value="Unassembled WGS sequence"/>
</dbReference>
<dbReference type="AlphaFoldDB" id="A0A151QNJ0"/>
<reference evidence="6" key="1">
    <citation type="journal article" date="2012" name="Nat. Biotechnol.">
        <title>Draft genome sequence of pigeonpea (Cajanus cajan), an orphan legume crop of resource-poor farmers.</title>
        <authorList>
            <person name="Varshney R.K."/>
            <person name="Chen W."/>
            <person name="Li Y."/>
            <person name="Bharti A.K."/>
            <person name="Saxena R.K."/>
            <person name="Schlueter J.A."/>
            <person name="Donoghue M.T."/>
            <person name="Azam S."/>
            <person name="Fan G."/>
            <person name="Whaley A.M."/>
            <person name="Farmer A.D."/>
            <person name="Sheridan J."/>
            <person name="Iwata A."/>
            <person name="Tuteja R."/>
            <person name="Penmetsa R.V."/>
            <person name="Wu W."/>
            <person name="Upadhyaya H.D."/>
            <person name="Yang S.P."/>
            <person name="Shah T."/>
            <person name="Saxena K.B."/>
            <person name="Michael T."/>
            <person name="McCombie W.R."/>
            <person name="Yang B."/>
            <person name="Zhang G."/>
            <person name="Yang H."/>
            <person name="Wang J."/>
            <person name="Spillane C."/>
            <person name="Cook D.R."/>
            <person name="May G.D."/>
            <person name="Xu X."/>
            <person name="Jackson S.A."/>
        </authorList>
    </citation>
    <scope>NUCLEOTIDE SEQUENCE [LARGE SCALE GENOMIC DNA]</scope>
</reference>
<accession>A0A151QNJ0</accession>
<dbReference type="Gramene" id="C.cajan_46047.t">
    <property type="protein sequence ID" value="C.cajan_46047.t"/>
    <property type="gene ID" value="C.cajan_46047"/>
</dbReference>
<dbReference type="GO" id="GO:0010427">
    <property type="term" value="F:abscisic acid binding"/>
    <property type="evidence" value="ECO:0007669"/>
    <property type="project" value="InterPro"/>
</dbReference>
<dbReference type="GO" id="GO:0005737">
    <property type="term" value="C:cytoplasm"/>
    <property type="evidence" value="ECO:0007669"/>
    <property type="project" value="TreeGrafter"/>
</dbReference>
<gene>
    <name evidence="6" type="ORF">KK1_047604</name>
</gene>
<evidence type="ECO:0000256" key="3">
    <source>
        <dbReference type="ARBA" id="ARBA00023265"/>
    </source>
</evidence>
<dbReference type="PANTHER" id="PTHR31213:SF88">
    <property type="entry name" value="ABA-RESPONSIVE PROTEIN"/>
    <property type="match status" value="1"/>
</dbReference>
<dbReference type="OrthoDB" id="1858506at2759"/>
<dbReference type="SUPFAM" id="SSF55961">
    <property type="entry name" value="Bet v1-like"/>
    <property type="match status" value="1"/>
</dbReference>
<dbReference type="OMA" id="DEANYGY"/>
<evidence type="ECO:0000256" key="2">
    <source>
        <dbReference type="ARBA" id="ARBA00022821"/>
    </source>
</evidence>
<dbReference type="GO" id="GO:0006952">
    <property type="term" value="P:defense response"/>
    <property type="evidence" value="ECO:0007669"/>
    <property type="project" value="UniProtKB-KW"/>
</dbReference>
<dbReference type="GO" id="GO:0004864">
    <property type="term" value="F:protein phosphatase inhibitor activity"/>
    <property type="evidence" value="ECO:0007669"/>
    <property type="project" value="InterPro"/>
</dbReference>
<dbReference type="FunFam" id="3.30.530.20:FF:000007">
    <property type="entry name" value="Major pollen allergen Bet v 1-A"/>
    <property type="match status" value="1"/>
</dbReference>